<evidence type="ECO:0000256" key="3">
    <source>
        <dbReference type="ARBA" id="ARBA00022723"/>
    </source>
</evidence>
<dbReference type="EC" id="2.7.8.7" evidence="8"/>
<dbReference type="RefSeq" id="WP_058265707.1">
    <property type="nucleotide sequence ID" value="NZ_FMYN01000004.1"/>
</dbReference>
<evidence type="ECO:0000256" key="8">
    <source>
        <dbReference type="HAMAP-Rule" id="MF_00101"/>
    </source>
</evidence>
<gene>
    <name evidence="8" type="primary">acpS</name>
    <name evidence="10" type="ORF">AS033_12780</name>
</gene>
<dbReference type="NCBIfam" id="TIGR00556">
    <property type="entry name" value="pantethn_trn"/>
    <property type="match status" value="1"/>
</dbReference>
<keyword evidence="3 8" id="KW-0479">Metal-binding</keyword>
<keyword evidence="4 8" id="KW-0276">Fatty acid metabolism</keyword>
<evidence type="ECO:0000313" key="10">
    <source>
        <dbReference type="EMBL" id="KSU48488.1"/>
    </source>
</evidence>
<dbReference type="OrthoDB" id="517356at2"/>
<dbReference type="GO" id="GO:0000287">
    <property type="term" value="F:magnesium ion binding"/>
    <property type="evidence" value="ECO:0007669"/>
    <property type="project" value="UniProtKB-UniRule"/>
</dbReference>
<dbReference type="Proteomes" id="UP000053797">
    <property type="component" value="Unassembled WGS sequence"/>
</dbReference>
<dbReference type="SUPFAM" id="SSF56214">
    <property type="entry name" value="4'-phosphopantetheinyl transferase"/>
    <property type="match status" value="1"/>
</dbReference>
<accession>A0A0V8GDV6</accession>
<dbReference type="AlphaFoldDB" id="A0A0V8GDV6"/>
<evidence type="ECO:0000259" key="9">
    <source>
        <dbReference type="Pfam" id="PF01648"/>
    </source>
</evidence>
<dbReference type="InterPro" id="IPR008278">
    <property type="entry name" value="4-PPantetheinyl_Trfase_dom"/>
</dbReference>
<comment type="caution">
    <text evidence="10">The sequence shown here is derived from an EMBL/GenBank/DDBJ whole genome shotgun (WGS) entry which is preliminary data.</text>
</comment>
<reference evidence="10 11" key="1">
    <citation type="journal article" date="2015" name="Int. J. Syst. Evol. Microbiol.">
        <title>Exiguobacterium enclense sp. nov., isolated from sediment.</title>
        <authorList>
            <person name="Dastager S.G."/>
            <person name="Mawlankar R."/>
            <person name="Sonalkar V.V."/>
            <person name="Thorat M.N."/>
            <person name="Mual P."/>
            <person name="Verma A."/>
            <person name="Krishnamurthi S."/>
            <person name="Tang S.K."/>
            <person name="Li W.J."/>
        </authorList>
    </citation>
    <scope>NUCLEOTIDE SEQUENCE [LARGE SCALE GENOMIC DNA]</scope>
    <source>
        <strain evidence="10 11">NIO-1109</strain>
    </source>
</reference>
<dbReference type="EMBL" id="LNQL01000004">
    <property type="protein sequence ID" value="KSU48488.1"/>
    <property type="molecule type" value="Genomic_DNA"/>
</dbReference>
<dbReference type="InterPro" id="IPR002582">
    <property type="entry name" value="ACPS"/>
</dbReference>
<comment type="subcellular location">
    <subcellularLocation>
        <location evidence="8">Cytoplasm</location>
    </subcellularLocation>
</comment>
<keyword evidence="1 8" id="KW-0444">Lipid biosynthesis</keyword>
<dbReference type="InterPro" id="IPR004568">
    <property type="entry name" value="Ppantetheine-prot_Trfase_dom"/>
</dbReference>
<comment type="cofactor">
    <cofactor evidence="8">
        <name>Mg(2+)</name>
        <dbReference type="ChEBI" id="CHEBI:18420"/>
    </cofactor>
</comment>
<comment type="similarity">
    <text evidence="8">Belongs to the P-Pant transferase superfamily. AcpS family.</text>
</comment>
<evidence type="ECO:0000256" key="1">
    <source>
        <dbReference type="ARBA" id="ARBA00022516"/>
    </source>
</evidence>
<evidence type="ECO:0000256" key="4">
    <source>
        <dbReference type="ARBA" id="ARBA00022832"/>
    </source>
</evidence>
<protein>
    <recommendedName>
        <fullName evidence="8">Holo-[acyl-carrier-protein] synthase</fullName>
        <shortName evidence="8">Holo-ACP synthase</shortName>
        <ecNumber evidence="8">2.7.8.7</ecNumber>
    </recommendedName>
    <alternativeName>
        <fullName evidence="8">4'-phosphopantetheinyl transferase AcpS</fullName>
    </alternativeName>
</protein>
<dbReference type="Pfam" id="PF01648">
    <property type="entry name" value="ACPS"/>
    <property type="match status" value="1"/>
</dbReference>
<dbReference type="HAMAP" id="MF_00101">
    <property type="entry name" value="AcpS"/>
    <property type="match status" value="1"/>
</dbReference>
<evidence type="ECO:0000256" key="2">
    <source>
        <dbReference type="ARBA" id="ARBA00022679"/>
    </source>
</evidence>
<sequence>MIYGIGIDLVELDRIEQTLERQPRFAGRILTQTEQERYQSLSGHRQIEYLAGRFAAKEAFVKAFGTGVGKEVSWQDVEILNDETGRPIMSGPFDGVIHVSITHSEHYASAQVLLEKREWDVPTNLD</sequence>
<evidence type="ECO:0000256" key="5">
    <source>
        <dbReference type="ARBA" id="ARBA00022842"/>
    </source>
</evidence>
<keyword evidence="7 8" id="KW-0275">Fatty acid biosynthesis</keyword>
<proteinExistence type="inferred from homology"/>
<dbReference type="InterPro" id="IPR037143">
    <property type="entry name" value="4-PPantetheinyl_Trfase_dom_sf"/>
</dbReference>
<feature type="domain" description="4'-phosphopantetheinyl transferase" evidence="9">
    <location>
        <begin position="4"/>
        <end position="104"/>
    </location>
</feature>
<dbReference type="GO" id="GO:0008897">
    <property type="term" value="F:holo-[acyl-carrier-protein] synthase activity"/>
    <property type="evidence" value="ECO:0007669"/>
    <property type="project" value="UniProtKB-UniRule"/>
</dbReference>
<organism evidence="10 11">
    <name type="scientific">Exiguobacterium indicum</name>
    <dbReference type="NCBI Taxonomy" id="296995"/>
    <lineage>
        <taxon>Bacteria</taxon>
        <taxon>Bacillati</taxon>
        <taxon>Bacillota</taxon>
        <taxon>Bacilli</taxon>
        <taxon>Bacillales</taxon>
        <taxon>Bacillales Family XII. Incertae Sedis</taxon>
        <taxon>Exiguobacterium</taxon>
    </lineage>
</organism>
<dbReference type="GO" id="GO:0006633">
    <property type="term" value="P:fatty acid biosynthetic process"/>
    <property type="evidence" value="ECO:0007669"/>
    <property type="project" value="UniProtKB-UniRule"/>
</dbReference>
<keyword evidence="2 8" id="KW-0808">Transferase</keyword>
<keyword evidence="6 8" id="KW-0443">Lipid metabolism</keyword>
<keyword evidence="8" id="KW-0963">Cytoplasm</keyword>
<evidence type="ECO:0000313" key="11">
    <source>
        <dbReference type="Proteomes" id="UP000053797"/>
    </source>
</evidence>
<name>A0A0V8GDV6_9BACL</name>
<evidence type="ECO:0000256" key="6">
    <source>
        <dbReference type="ARBA" id="ARBA00023098"/>
    </source>
</evidence>
<evidence type="ECO:0000256" key="7">
    <source>
        <dbReference type="ARBA" id="ARBA00023160"/>
    </source>
</evidence>
<dbReference type="NCBIfam" id="TIGR00516">
    <property type="entry name" value="acpS"/>
    <property type="match status" value="1"/>
</dbReference>
<dbReference type="GO" id="GO:0005737">
    <property type="term" value="C:cytoplasm"/>
    <property type="evidence" value="ECO:0007669"/>
    <property type="project" value="UniProtKB-SubCell"/>
</dbReference>
<keyword evidence="5 8" id="KW-0460">Magnesium</keyword>
<feature type="binding site" evidence="8">
    <location>
        <position position="8"/>
    </location>
    <ligand>
        <name>Mg(2+)</name>
        <dbReference type="ChEBI" id="CHEBI:18420"/>
    </ligand>
</feature>
<comment type="function">
    <text evidence="8">Transfers the 4'-phosphopantetheine moiety from coenzyme A to a Ser of acyl-carrier-protein.</text>
</comment>
<dbReference type="Gene3D" id="3.90.470.20">
    <property type="entry name" value="4'-phosphopantetheinyl transferase domain"/>
    <property type="match status" value="1"/>
</dbReference>
<feature type="binding site" evidence="8">
    <location>
        <position position="58"/>
    </location>
    <ligand>
        <name>Mg(2+)</name>
        <dbReference type="ChEBI" id="CHEBI:18420"/>
    </ligand>
</feature>
<comment type="catalytic activity">
    <reaction evidence="8">
        <text>apo-[ACP] + CoA = holo-[ACP] + adenosine 3',5'-bisphosphate + H(+)</text>
        <dbReference type="Rhea" id="RHEA:12068"/>
        <dbReference type="Rhea" id="RHEA-COMP:9685"/>
        <dbReference type="Rhea" id="RHEA-COMP:9690"/>
        <dbReference type="ChEBI" id="CHEBI:15378"/>
        <dbReference type="ChEBI" id="CHEBI:29999"/>
        <dbReference type="ChEBI" id="CHEBI:57287"/>
        <dbReference type="ChEBI" id="CHEBI:58343"/>
        <dbReference type="ChEBI" id="CHEBI:64479"/>
        <dbReference type="EC" id="2.7.8.7"/>
    </reaction>
</comment>